<gene>
    <name evidence="3" type="ORF">Mrose_00413</name>
</gene>
<dbReference type="InterPro" id="IPR036162">
    <property type="entry name" value="Resolvase-like_N_sf"/>
</dbReference>
<dbReference type="InterPro" id="IPR050639">
    <property type="entry name" value="SSR_resolvase"/>
</dbReference>
<sequence>MKRFAEYLRFSSSPQDKLSSPEAHQRENRAYVERVGGVIVATYRDTISGRVRERAGLDQLLADCKRGLFDAVVIYDITRAGRKALVTHQIAEEIVSAGVELHSTLHGQYQFDDEMGEFRFGADALFAQVDYRRTVRRLYDARIQAAMRGEVAPTGRVPLGLRRTYHPLTGKSRLEIDPEGQELALRIFRMFDQGMTASAIAETLHREGAPTAQGGIWDKATILRMLRNRAFVGEWTHRYRRKKGGPITVTVKIPQVIPTELFERVQLRLATLKRGGPPMSRLEILPFTGMLFCHCGMRLSLQGNRRYPGSIVAKCRNRKCGGIGRAYYRELHAACIALASGAIKAKVRRLEAWPPAETSRPDPARKAAVVKRIERIKAMIEAGIYSIEEGRARLEAARAELASLEVPSSPGPRLMKVRLPKTADPALLRKAGVCFVVYPNREIVMRVCFSMS</sequence>
<evidence type="ECO:0000313" key="4">
    <source>
        <dbReference type="Proteomes" id="UP000265341"/>
    </source>
</evidence>
<dbReference type="Gene3D" id="3.40.50.1390">
    <property type="entry name" value="Resolvase, N-terminal catalytic domain"/>
    <property type="match status" value="1"/>
</dbReference>
<dbReference type="PROSITE" id="PS51736">
    <property type="entry name" value="RECOMBINASES_3"/>
    <property type="match status" value="1"/>
</dbReference>
<reference evidence="3 4" key="1">
    <citation type="submission" date="2018-08" db="EMBL/GenBank/DDBJ databases">
        <title>Meiothermus roseus NBRC 110900 genome sequencing project.</title>
        <authorList>
            <person name="Da Costa M.S."/>
            <person name="Albuquerque L."/>
            <person name="Raposo P."/>
            <person name="Froufe H.J.C."/>
            <person name="Barroso C.S."/>
            <person name="Egas C."/>
        </authorList>
    </citation>
    <scope>NUCLEOTIDE SEQUENCE [LARGE SCALE GENOMIC DNA]</scope>
    <source>
        <strain evidence="3 4">NBRC 110900</strain>
    </source>
</reference>
<dbReference type="RefSeq" id="WP_119275767.1">
    <property type="nucleotide sequence ID" value="NZ_QWLA01000004.1"/>
</dbReference>
<dbReference type="Gene3D" id="3.90.1750.20">
    <property type="entry name" value="Putative Large Serine Recombinase, Chain B, Domain 2"/>
    <property type="match status" value="1"/>
</dbReference>
<evidence type="ECO:0000259" key="2">
    <source>
        <dbReference type="PROSITE" id="PS51737"/>
    </source>
</evidence>
<evidence type="ECO:0008006" key="5">
    <source>
        <dbReference type="Google" id="ProtNLM"/>
    </source>
</evidence>
<dbReference type="PANTHER" id="PTHR30461">
    <property type="entry name" value="DNA-INVERTASE FROM LAMBDOID PROPHAGE"/>
    <property type="match status" value="1"/>
</dbReference>
<dbReference type="SUPFAM" id="SSF53041">
    <property type="entry name" value="Resolvase-like"/>
    <property type="match status" value="1"/>
</dbReference>
<dbReference type="InterPro" id="IPR011109">
    <property type="entry name" value="DNA_bind_recombinase_dom"/>
</dbReference>
<keyword evidence="4" id="KW-1185">Reference proteome</keyword>
<organism evidence="3 4">
    <name type="scientific">Calidithermus roseus</name>
    <dbReference type="NCBI Taxonomy" id="1644118"/>
    <lineage>
        <taxon>Bacteria</taxon>
        <taxon>Thermotogati</taxon>
        <taxon>Deinococcota</taxon>
        <taxon>Deinococci</taxon>
        <taxon>Thermales</taxon>
        <taxon>Thermaceae</taxon>
        <taxon>Calidithermus</taxon>
    </lineage>
</organism>
<dbReference type="Pfam" id="PF07508">
    <property type="entry name" value="Recombinase"/>
    <property type="match status" value="1"/>
</dbReference>
<comment type="caution">
    <text evidence="3">The sequence shown here is derived from an EMBL/GenBank/DDBJ whole genome shotgun (WGS) entry which is preliminary data.</text>
</comment>
<dbReference type="InterPro" id="IPR006119">
    <property type="entry name" value="Resolv_N"/>
</dbReference>
<dbReference type="Proteomes" id="UP000265341">
    <property type="component" value="Unassembled WGS sequence"/>
</dbReference>
<protein>
    <recommendedName>
        <fullName evidence="5">Recombinase</fullName>
    </recommendedName>
</protein>
<dbReference type="PANTHER" id="PTHR30461:SF23">
    <property type="entry name" value="DNA RECOMBINASE-RELATED"/>
    <property type="match status" value="1"/>
</dbReference>
<dbReference type="PROSITE" id="PS51737">
    <property type="entry name" value="RECOMBINASE_DNA_BIND"/>
    <property type="match status" value="1"/>
</dbReference>
<feature type="domain" description="Recombinase" evidence="2">
    <location>
        <begin position="158"/>
        <end position="275"/>
    </location>
</feature>
<feature type="domain" description="Resolvase/invertase-type recombinase catalytic" evidence="1">
    <location>
        <begin position="3"/>
        <end position="149"/>
    </location>
</feature>
<proteinExistence type="predicted"/>
<dbReference type="OrthoDB" id="65783at2"/>
<dbReference type="EMBL" id="QWLA01000004">
    <property type="protein sequence ID" value="RIH89273.1"/>
    <property type="molecule type" value="Genomic_DNA"/>
</dbReference>
<evidence type="ECO:0000259" key="1">
    <source>
        <dbReference type="PROSITE" id="PS51736"/>
    </source>
</evidence>
<accession>A0A399EZT4</accession>
<dbReference type="GO" id="GO:0003677">
    <property type="term" value="F:DNA binding"/>
    <property type="evidence" value="ECO:0007669"/>
    <property type="project" value="InterPro"/>
</dbReference>
<dbReference type="CDD" id="cd00338">
    <property type="entry name" value="Ser_Recombinase"/>
    <property type="match status" value="1"/>
</dbReference>
<dbReference type="AlphaFoldDB" id="A0A399EZT4"/>
<dbReference type="GO" id="GO:0000150">
    <property type="term" value="F:DNA strand exchange activity"/>
    <property type="evidence" value="ECO:0007669"/>
    <property type="project" value="InterPro"/>
</dbReference>
<evidence type="ECO:0000313" key="3">
    <source>
        <dbReference type="EMBL" id="RIH89273.1"/>
    </source>
</evidence>
<dbReference type="InterPro" id="IPR038109">
    <property type="entry name" value="DNA_bind_recomb_sf"/>
</dbReference>
<dbReference type="Pfam" id="PF00239">
    <property type="entry name" value="Resolvase"/>
    <property type="match status" value="1"/>
</dbReference>
<name>A0A399EZT4_9DEIN</name>
<dbReference type="SMART" id="SM00857">
    <property type="entry name" value="Resolvase"/>
    <property type="match status" value="1"/>
</dbReference>